<reference evidence="6 7" key="1">
    <citation type="submission" date="2018-04" db="EMBL/GenBank/DDBJ databases">
        <title>Paenibacillus taichungensis Genome sequencing and assembly.</title>
        <authorList>
            <person name="Xu J."/>
            <person name="Rensing C."/>
            <person name="Mazhar H.S."/>
        </authorList>
    </citation>
    <scope>NUCLEOTIDE SEQUENCE [LARGE SCALE GENOMIC DNA]</scope>
    <source>
        <strain evidence="6 7">NC1</strain>
    </source>
</reference>
<dbReference type="Proteomes" id="UP000250642">
    <property type="component" value="Unassembled WGS sequence"/>
</dbReference>
<dbReference type="RefSeq" id="WP_113056311.1">
    <property type="nucleotide sequence ID" value="NZ_CP175536.1"/>
</dbReference>
<accession>A0A329QCN7</accession>
<dbReference type="InterPro" id="IPR050490">
    <property type="entry name" value="Bact_solute-bd_prot1"/>
</dbReference>
<protein>
    <submittedName>
        <fullName evidence="6">ABC transporter substrate-binding protein</fullName>
    </submittedName>
</protein>
<name>A0A329QCN7_9BACL</name>
<evidence type="ECO:0000313" key="6">
    <source>
        <dbReference type="EMBL" id="RAW09761.1"/>
    </source>
</evidence>
<evidence type="ECO:0000256" key="4">
    <source>
        <dbReference type="ARBA" id="ARBA00023139"/>
    </source>
</evidence>
<gene>
    <name evidence="6" type="ORF">DC345_30335</name>
</gene>
<dbReference type="SUPFAM" id="SSF53850">
    <property type="entry name" value="Periplasmic binding protein-like II"/>
    <property type="match status" value="1"/>
</dbReference>
<dbReference type="PANTHER" id="PTHR43649">
    <property type="entry name" value="ARABINOSE-BINDING PROTEIN-RELATED"/>
    <property type="match status" value="1"/>
</dbReference>
<dbReference type="Gene3D" id="3.40.190.10">
    <property type="entry name" value="Periplasmic binding protein-like II"/>
    <property type="match status" value="2"/>
</dbReference>
<dbReference type="PANTHER" id="PTHR43649:SF33">
    <property type="entry name" value="POLYGALACTURONAN_RHAMNOGALACTURONAN-BINDING PROTEIN YTCQ"/>
    <property type="match status" value="1"/>
</dbReference>
<evidence type="ECO:0000256" key="2">
    <source>
        <dbReference type="ARBA" id="ARBA00022729"/>
    </source>
</evidence>
<comment type="caution">
    <text evidence="6">The sequence shown here is derived from an EMBL/GenBank/DDBJ whole genome shotgun (WGS) entry which is preliminary data.</text>
</comment>
<sequence length="564" mass="63381">MDISARMEDSHYIGQAVPLWGAMTGLLIHDTHSMGGREVMKRSWRKRLTIGICLMMSIAALGGCSGDNGSSGEAGGDGPTPISIWMSMNTNASITLKSMNEITAIKEWEKKTNTKIEFQHPAVGAETEQFNVMIASNQLPDAMFVNGDYAKLFNDGIIIRLNELIDEYAPNLKKILEENPEVAKQLKADNGDIYAIPHLRLGEYKTFGGTFIRQDWLDELKLEKPETIEEWETVLKAFKEKKGVAAPLLFGAPPKMTTMGPAAPTYLEAYGITNNTFMKDGKVVYGPIEPEYKEFLTMFHRWYQEGLIDPDFATNDQKTYDAKILSSQAGAFFTFIGGGVGRYLPALQETDPNANLTATQYPVLNKGDEPMFTGRSWEWSSSGVVLTNSNKHPEETVKALDYFFSEEGHMLKNFGVEGLTYTMKDGYPTYTDEILKNPDGLSVAQAMAKHFIANYPFVGEDDDRYNEQYYQLQQQKDAAVLFSKYSENTLKVGLPPTSLTTEESTEYSKIMSDIGTYRDEMFVKFVIGVEPIENFDKFVDQINKFNVKRAIEIQQAALDRYNAR</sequence>
<organism evidence="6 7">
    <name type="scientific">Paenibacillus taichungensis</name>
    <dbReference type="NCBI Taxonomy" id="484184"/>
    <lineage>
        <taxon>Bacteria</taxon>
        <taxon>Bacillati</taxon>
        <taxon>Bacillota</taxon>
        <taxon>Bacilli</taxon>
        <taxon>Bacillales</taxon>
        <taxon>Paenibacillaceae</taxon>
        <taxon>Paenibacillus</taxon>
    </lineage>
</organism>
<keyword evidence="5" id="KW-0449">Lipoprotein</keyword>
<evidence type="ECO:0000313" key="7">
    <source>
        <dbReference type="Proteomes" id="UP000250642"/>
    </source>
</evidence>
<evidence type="ECO:0000256" key="5">
    <source>
        <dbReference type="ARBA" id="ARBA00023288"/>
    </source>
</evidence>
<evidence type="ECO:0000256" key="3">
    <source>
        <dbReference type="ARBA" id="ARBA00023136"/>
    </source>
</evidence>
<keyword evidence="3" id="KW-0472">Membrane</keyword>
<evidence type="ECO:0000256" key="1">
    <source>
        <dbReference type="ARBA" id="ARBA00022475"/>
    </source>
</evidence>
<keyword evidence="1" id="KW-1003">Cell membrane</keyword>
<dbReference type="AlphaFoldDB" id="A0A329QCN7"/>
<keyword evidence="4" id="KW-0564">Palmitate</keyword>
<proteinExistence type="predicted"/>
<keyword evidence="2" id="KW-0732">Signal</keyword>
<dbReference type="Pfam" id="PF01547">
    <property type="entry name" value="SBP_bac_1"/>
    <property type="match status" value="1"/>
</dbReference>
<dbReference type="InterPro" id="IPR006059">
    <property type="entry name" value="SBP"/>
</dbReference>
<dbReference type="EMBL" id="QEVW01000033">
    <property type="protein sequence ID" value="RAW09761.1"/>
    <property type="molecule type" value="Genomic_DNA"/>
</dbReference>